<gene>
    <name evidence="1" type="ORF">IC620_06220</name>
</gene>
<comment type="caution">
    <text evidence="1">The sequence shown here is derived from an EMBL/GenBank/DDBJ whole genome shotgun (WGS) entry which is preliminary data.</text>
</comment>
<accession>A0A926RU50</accession>
<dbReference type="EMBL" id="JACXAH010000008">
    <property type="protein sequence ID" value="MBD1371954.1"/>
    <property type="molecule type" value="Genomic_DNA"/>
</dbReference>
<sequence length="50" mass="6090">MFWSKKKKQDKKEDTSRKYCPDCANEGKKVDGEYRIFGHNYCAKHANWYR</sequence>
<keyword evidence="2" id="KW-1185">Reference proteome</keyword>
<dbReference type="Proteomes" id="UP000661691">
    <property type="component" value="Unassembled WGS sequence"/>
</dbReference>
<name>A0A926RU50_9BACL</name>
<reference evidence="1" key="1">
    <citation type="submission" date="2020-09" db="EMBL/GenBank/DDBJ databases">
        <title>A novel bacterium of genus Hazenella, isolated from South China Sea.</title>
        <authorList>
            <person name="Huang H."/>
            <person name="Mo K."/>
            <person name="Hu Y."/>
        </authorList>
    </citation>
    <scope>NUCLEOTIDE SEQUENCE</scope>
    <source>
        <strain evidence="1">IB182357</strain>
    </source>
</reference>
<evidence type="ECO:0000313" key="2">
    <source>
        <dbReference type="Proteomes" id="UP000661691"/>
    </source>
</evidence>
<organism evidence="1 2">
    <name type="scientific">Polycladospora coralii</name>
    <dbReference type="NCBI Taxonomy" id="2771432"/>
    <lineage>
        <taxon>Bacteria</taxon>
        <taxon>Bacillati</taxon>
        <taxon>Bacillota</taxon>
        <taxon>Bacilli</taxon>
        <taxon>Bacillales</taxon>
        <taxon>Thermoactinomycetaceae</taxon>
        <taxon>Polycladospora</taxon>
    </lineage>
</organism>
<dbReference type="AlphaFoldDB" id="A0A926RU50"/>
<dbReference type="RefSeq" id="WP_191141787.1">
    <property type="nucleotide sequence ID" value="NZ_JACXAH010000008.1"/>
</dbReference>
<proteinExistence type="predicted"/>
<evidence type="ECO:0000313" key="1">
    <source>
        <dbReference type="EMBL" id="MBD1371954.1"/>
    </source>
</evidence>
<protein>
    <submittedName>
        <fullName evidence="1">Uncharacterized protein</fullName>
    </submittedName>
</protein>